<evidence type="ECO:0000313" key="4">
    <source>
        <dbReference type="Proteomes" id="UP000250572"/>
    </source>
</evidence>
<feature type="region of interest" description="Disordered" evidence="1">
    <location>
        <begin position="261"/>
        <end position="316"/>
    </location>
</feature>
<keyword evidence="4" id="KW-1185">Reference proteome</keyword>
<dbReference type="Pfam" id="PF06484">
    <property type="entry name" value="Ten_N"/>
    <property type="match status" value="1"/>
</dbReference>
<name>A0A315W3V2_GAMAF</name>
<reference evidence="3 4" key="1">
    <citation type="journal article" date="2018" name="G3 (Bethesda)">
        <title>A High-Quality Reference Genome for the Invasive Mosquitofish Gambusia affinis Using a Chicago Library.</title>
        <authorList>
            <person name="Hoffberg S.L."/>
            <person name="Troendle N.J."/>
            <person name="Glenn T.C."/>
            <person name="Mahmud O."/>
            <person name="Louha S."/>
            <person name="Chalopin D."/>
            <person name="Bennetzen J.L."/>
            <person name="Mauricio R."/>
        </authorList>
    </citation>
    <scope>NUCLEOTIDE SEQUENCE [LARGE SCALE GENOMIC DNA]</scope>
    <source>
        <strain evidence="3">NE01/NJP1002.9</strain>
        <tissue evidence="3">Muscle</tissue>
    </source>
</reference>
<dbReference type="EMBL" id="NHOQ01000347">
    <property type="protein sequence ID" value="PWA30662.1"/>
    <property type="molecule type" value="Genomic_DNA"/>
</dbReference>
<dbReference type="AlphaFoldDB" id="A0A315W3V2"/>
<dbReference type="InterPro" id="IPR009471">
    <property type="entry name" value="Ten_N"/>
</dbReference>
<gene>
    <name evidence="3" type="ORF">CCH79_00009236</name>
</gene>
<organism evidence="3 4">
    <name type="scientific">Gambusia affinis</name>
    <name type="common">Western mosquitofish</name>
    <name type="synonym">Heterandria affinis</name>
    <dbReference type="NCBI Taxonomy" id="33528"/>
    <lineage>
        <taxon>Eukaryota</taxon>
        <taxon>Metazoa</taxon>
        <taxon>Chordata</taxon>
        <taxon>Craniata</taxon>
        <taxon>Vertebrata</taxon>
        <taxon>Euteleostomi</taxon>
        <taxon>Actinopterygii</taxon>
        <taxon>Neopterygii</taxon>
        <taxon>Teleostei</taxon>
        <taxon>Neoteleostei</taxon>
        <taxon>Acanthomorphata</taxon>
        <taxon>Ovalentaria</taxon>
        <taxon>Atherinomorphae</taxon>
        <taxon>Cyprinodontiformes</taxon>
        <taxon>Poeciliidae</taxon>
        <taxon>Poeciliinae</taxon>
        <taxon>Gambusia</taxon>
    </lineage>
</organism>
<feature type="domain" description="Teneurin N-terminal" evidence="2">
    <location>
        <begin position="116"/>
        <end position="316"/>
    </location>
</feature>
<evidence type="ECO:0000259" key="2">
    <source>
        <dbReference type="PROSITE" id="PS51361"/>
    </source>
</evidence>
<dbReference type="Proteomes" id="UP000250572">
    <property type="component" value="Unassembled WGS sequence"/>
</dbReference>
<dbReference type="GO" id="GO:0007165">
    <property type="term" value="P:signal transduction"/>
    <property type="evidence" value="ECO:0007669"/>
    <property type="project" value="InterPro"/>
</dbReference>
<dbReference type="GO" id="GO:0016020">
    <property type="term" value="C:membrane"/>
    <property type="evidence" value="ECO:0007669"/>
    <property type="project" value="InterPro"/>
</dbReference>
<dbReference type="PROSITE" id="PS51361">
    <property type="entry name" value="TENEURIN_N"/>
    <property type="match status" value="1"/>
</dbReference>
<evidence type="ECO:0000313" key="3">
    <source>
        <dbReference type="EMBL" id="PWA30662.1"/>
    </source>
</evidence>
<proteinExistence type="predicted"/>
<feature type="compositionally biased region" description="Low complexity" evidence="1">
    <location>
        <begin position="266"/>
        <end position="281"/>
    </location>
</feature>
<feature type="compositionally biased region" description="Polar residues" evidence="1">
    <location>
        <begin position="307"/>
        <end position="316"/>
    </location>
</feature>
<feature type="compositionally biased region" description="Basic and acidic residues" evidence="1">
    <location>
        <begin position="285"/>
        <end position="302"/>
    </location>
</feature>
<comment type="caution">
    <text evidence="3">The sequence shown here is derived from an EMBL/GenBank/DDBJ whole genome shotgun (WGS) entry which is preliminary data.</text>
</comment>
<evidence type="ECO:0000256" key="1">
    <source>
        <dbReference type="SAM" id="MobiDB-lite"/>
    </source>
</evidence>
<accession>A0A315W3V2</accession>
<protein>
    <recommendedName>
        <fullName evidence="2">Teneurin N-terminal domain-containing protein</fullName>
    </recommendedName>
</protein>
<sequence>MKTCDVKQEDRVPPLLHCDEVGVSRRDLYDEHSPSGYSKNAAFVKIWKEDNDKNWKGIGAIQRLDHSKSLRGSLESITEDSIMKAKEHSRQLISTVMEIIQQHAYMFFSGTSRIIMEVKERRPYCSLTKSRKDKEGQYTGDSEDCAISSQGLRVPTQKSYSSSETLRAFDQHQDQTRLLYGTTKGHKEMVHREQDNYTRHGQHFSLRQLGICEPPPRRGLPFCSDIGLPHHGFSVGTAQDVDSESQAVMSPERAMRLWGRGGLGKSSGRSSCLSSRSNSVLTLTDTEHENKSDSDNDLERKHMVMLTHTNPKTARE</sequence>